<dbReference type="EMBL" id="FUYR01000001">
    <property type="protein sequence ID" value="SKB29602.1"/>
    <property type="molecule type" value="Genomic_DNA"/>
</dbReference>
<dbReference type="RefSeq" id="WP_079700788.1">
    <property type="nucleotide sequence ID" value="NZ_FUYR01000001.1"/>
</dbReference>
<dbReference type="OrthoDB" id="114943at2"/>
<accession>A0A1T5A3M6</accession>
<dbReference type="InterPro" id="IPR016053">
    <property type="entry name" value="Haem_Oase-like"/>
</dbReference>
<dbReference type="Gene3D" id="1.20.910.10">
    <property type="entry name" value="Heme oxygenase-like"/>
    <property type="match status" value="1"/>
</dbReference>
<dbReference type="AlphaFoldDB" id="A0A1T5A3M6"/>
<reference evidence="2" key="1">
    <citation type="submission" date="2017-02" db="EMBL/GenBank/DDBJ databases">
        <authorList>
            <person name="Varghese N."/>
            <person name="Submissions S."/>
        </authorList>
    </citation>
    <scope>NUCLEOTIDE SEQUENCE [LARGE SCALE GENOMIC DNA]</scope>
    <source>
        <strain evidence="2">DSM 22385</strain>
    </source>
</reference>
<protein>
    <submittedName>
        <fullName evidence="1">Heme oxygenase</fullName>
    </submittedName>
</protein>
<dbReference type="GO" id="GO:0004392">
    <property type="term" value="F:heme oxygenase (decyclizing) activity"/>
    <property type="evidence" value="ECO:0007669"/>
    <property type="project" value="InterPro"/>
</dbReference>
<dbReference type="CDD" id="cd19166">
    <property type="entry name" value="HemeO-bac"/>
    <property type="match status" value="1"/>
</dbReference>
<name>A0A1T5A3M6_9SPHI</name>
<dbReference type="InterPro" id="IPR016084">
    <property type="entry name" value="Haem_Oase-like_multi-hlx"/>
</dbReference>
<keyword evidence="2" id="KW-1185">Reference proteome</keyword>
<sequence length="188" mass="20677">MFSNTLKEETQQNHVDLEKKIVPRIKAIQSEQDYITLLKLFYSYFGALETLVQSVLDTSLLPDSTSRRKSEAILNDIRALGGDTPNLAGVADLPEISDHAAALGAMYVMEGSTLGGQIISKMIAKALPGKTNDALSFYKGYGENTMPMWIAFKNAMNEHAVTADIQKKVINAANETFLKFSQWVDKAG</sequence>
<gene>
    <name evidence="1" type="ORF">SAMN05661099_0287</name>
</gene>
<evidence type="ECO:0000313" key="2">
    <source>
        <dbReference type="Proteomes" id="UP000189981"/>
    </source>
</evidence>
<evidence type="ECO:0000313" key="1">
    <source>
        <dbReference type="EMBL" id="SKB29602.1"/>
    </source>
</evidence>
<organism evidence="1 2">
    <name type="scientific">Daejeonella lutea</name>
    <dbReference type="NCBI Taxonomy" id="572036"/>
    <lineage>
        <taxon>Bacteria</taxon>
        <taxon>Pseudomonadati</taxon>
        <taxon>Bacteroidota</taxon>
        <taxon>Sphingobacteriia</taxon>
        <taxon>Sphingobacteriales</taxon>
        <taxon>Sphingobacteriaceae</taxon>
        <taxon>Daejeonella</taxon>
    </lineage>
</organism>
<dbReference type="Pfam" id="PF01126">
    <property type="entry name" value="Heme_oxygenase"/>
    <property type="match status" value="1"/>
</dbReference>
<dbReference type="GO" id="GO:0006788">
    <property type="term" value="P:heme oxidation"/>
    <property type="evidence" value="ECO:0007669"/>
    <property type="project" value="InterPro"/>
</dbReference>
<dbReference type="STRING" id="572036.SAMN05661099_0287"/>
<proteinExistence type="predicted"/>
<dbReference type="Proteomes" id="UP000189981">
    <property type="component" value="Unassembled WGS sequence"/>
</dbReference>
<dbReference type="SUPFAM" id="SSF48613">
    <property type="entry name" value="Heme oxygenase-like"/>
    <property type="match status" value="1"/>
</dbReference>